<feature type="chain" id="PRO_5007834645" evidence="1">
    <location>
        <begin position="19"/>
        <end position="231"/>
    </location>
</feature>
<dbReference type="Proteomes" id="UP000075799">
    <property type="component" value="Unassembled WGS sequence"/>
</dbReference>
<evidence type="ECO:0000313" key="3">
    <source>
        <dbReference type="Proteomes" id="UP000075799"/>
    </source>
</evidence>
<dbReference type="RefSeq" id="WP_063204521.1">
    <property type="nucleotide sequence ID" value="NZ_LUKD01000001.1"/>
</dbReference>
<evidence type="ECO:0000256" key="1">
    <source>
        <dbReference type="SAM" id="SignalP"/>
    </source>
</evidence>
<reference evidence="2 3" key="1">
    <citation type="submission" date="2016-03" db="EMBL/GenBank/DDBJ databases">
        <authorList>
            <person name="Ploux O."/>
        </authorList>
    </citation>
    <scope>NUCLEOTIDE SEQUENCE [LARGE SCALE GENOMIC DNA]</scope>
    <source>
        <strain evidence="2 3">EC13</strain>
    </source>
</reference>
<comment type="caution">
    <text evidence="2">The sequence shown here is derived from an EMBL/GenBank/DDBJ whole genome shotgun (WGS) entry which is preliminary data.</text>
</comment>
<keyword evidence="1" id="KW-0732">Signal</keyword>
<evidence type="ECO:0000313" key="2">
    <source>
        <dbReference type="EMBL" id="KYG67817.1"/>
    </source>
</evidence>
<dbReference type="AlphaFoldDB" id="A0A162GCN6"/>
<accession>A0A162GCN6</accession>
<gene>
    <name evidence="2" type="ORF">AZI87_00605</name>
</gene>
<name>A0A162GCN6_BDEBC</name>
<proteinExistence type="predicted"/>
<protein>
    <submittedName>
        <fullName evidence="2">Uncharacterized protein</fullName>
    </submittedName>
</protein>
<organism evidence="2 3">
    <name type="scientific">Bdellovibrio bacteriovorus</name>
    <dbReference type="NCBI Taxonomy" id="959"/>
    <lineage>
        <taxon>Bacteria</taxon>
        <taxon>Pseudomonadati</taxon>
        <taxon>Bdellovibrionota</taxon>
        <taxon>Bdellovibrionia</taxon>
        <taxon>Bdellovibrionales</taxon>
        <taxon>Pseudobdellovibrionaceae</taxon>
        <taxon>Bdellovibrio</taxon>
    </lineage>
</organism>
<feature type="signal peptide" evidence="1">
    <location>
        <begin position="1"/>
        <end position="18"/>
    </location>
</feature>
<sequence length="231" mass="25075">MKHILLSLVFLLGSVAQAQQACSTKTSSTQDLKELCDALNKNNKSHCDVKVKAEKQALPAISYGIMSASSKMKGLFSQLEGLQKEFLKQSGGCPGGCSRVSAPVVEVSTKPTEVVPHESCPQQYTAIQLSAAEGKKFGVAPSGKGIKKAFANTAEATTFAQETLMSDNSLGEYMEQKYCQSPCSYSSTIRLKSQESKQVDLELIVMCGPPKKERDWTTQASLTKNYRCEVQ</sequence>
<dbReference type="OrthoDB" id="5291693at2"/>
<dbReference type="EMBL" id="LUKD01000001">
    <property type="protein sequence ID" value="KYG67817.1"/>
    <property type="molecule type" value="Genomic_DNA"/>
</dbReference>